<protein>
    <submittedName>
        <fullName evidence="1">Uncharacterized protein</fullName>
    </submittedName>
</protein>
<proteinExistence type="predicted"/>
<dbReference type="Proteomes" id="UP000827872">
    <property type="component" value="Linkage Group LG11"/>
</dbReference>
<dbReference type="EMBL" id="CM037624">
    <property type="protein sequence ID" value="KAH8010548.1"/>
    <property type="molecule type" value="Genomic_DNA"/>
</dbReference>
<evidence type="ECO:0000313" key="2">
    <source>
        <dbReference type="Proteomes" id="UP000827872"/>
    </source>
</evidence>
<gene>
    <name evidence="1" type="ORF">K3G42_007386</name>
</gene>
<organism evidence="1 2">
    <name type="scientific">Sphaerodactylus townsendi</name>
    <dbReference type="NCBI Taxonomy" id="933632"/>
    <lineage>
        <taxon>Eukaryota</taxon>
        <taxon>Metazoa</taxon>
        <taxon>Chordata</taxon>
        <taxon>Craniata</taxon>
        <taxon>Vertebrata</taxon>
        <taxon>Euteleostomi</taxon>
        <taxon>Lepidosauria</taxon>
        <taxon>Squamata</taxon>
        <taxon>Bifurcata</taxon>
        <taxon>Gekkota</taxon>
        <taxon>Sphaerodactylidae</taxon>
        <taxon>Sphaerodactylus</taxon>
    </lineage>
</organism>
<reference evidence="1" key="1">
    <citation type="submission" date="2021-08" db="EMBL/GenBank/DDBJ databases">
        <title>The first chromosome-level gecko genome reveals the dynamic sex chromosomes of Neotropical dwarf geckos (Sphaerodactylidae: Sphaerodactylus).</title>
        <authorList>
            <person name="Pinto B.J."/>
            <person name="Keating S.E."/>
            <person name="Gamble T."/>
        </authorList>
    </citation>
    <scope>NUCLEOTIDE SEQUENCE</scope>
    <source>
        <strain evidence="1">TG3544</strain>
    </source>
</reference>
<accession>A0ACB8FTQ0</accession>
<keyword evidence="2" id="KW-1185">Reference proteome</keyword>
<sequence>MYPPPLVDETTYNVSYTRPPNSSAAGMPYYAEPEGAAMNPMAMPYHVQPKSPQVNLVYPPPPSYCNTPPPPYEQAVKSST</sequence>
<evidence type="ECO:0000313" key="1">
    <source>
        <dbReference type="EMBL" id="KAH8010548.1"/>
    </source>
</evidence>
<name>A0ACB8FTQ0_9SAUR</name>
<comment type="caution">
    <text evidence="1">The sequence shown here is derived from an EMBL/GenBank/DDBJ whole genome shotgun (WGS) entry which is preliminary data.</text>
</comment>